<evidence type="ECO:0000256" key="1">
    <source>
        <dbReference type="SAM" id="Phobius"/>
    </source>
</evidence>
<dbReference type="Gramene" id="KGN63307">
    <property type="protein sequence ID" value="KGN63307"/>
    <property type="gene ID" value="Csa_2G427320"/>
</dbReference>
<keyword evidence="1" id="KW-1133">Transmembrane helix</keyword>
<reference evidence="2 3" key="3">
    <citation type="journal article" date="2010" name="BMC Genomics">
        <title>Transcriptome sequencing and comparative analysis of cucumber flowers with different sex types.</title>
        <authorList>
            <person name="Guo S."/>
            <person name="Zheng Y."/>
            <person name="Joung J.G."/>
            <person name="Liu S."/>
            <person name="Zhang Z."/>
            <person name="Crasta O.R."/>
            <person name="Sobral B.W."/>
            <person name="Xu Y."/>
            <person name="Huang S."/>
            <person name="Fei Z."/>
        </authorList>
    </citation>
    <scope>NUCLEOTIDE SEQUENCE [LARGE SCALE GENOMIC DNA]</scope>
    <source>
        <strain evidence="3">cv. 9930</strain>
    </source>
</reference>
<keyword evidence="3" id="KW-1185">Reference proteome</keyword>
<protein>
    <submittedName>
        <fullName evidence="2">Uncharacterized protein</fullName>
    </submittedName>
</protein>
<name>A0A0A0LR66_CUCSA</name>
<evidence type="ECO:0000313" key="3">
    <source>
        <dbReference type="Proteomes" id="UP000029981"/>
    </source>
</evidence>
<reference evidence="2 3" key="1">
    <citation type="journal article" date="2009" name="Nat. Genet.">
        <title>The genome of the cucumber, Cucumis sativus L.</title>
        <authorList>
            <person name="Huang S."/>
            <person name="Li R."/>
            <person name="Zhang Z."/>
            <person name="Li L."/>
            <person name="Gu X."/>
            <person name="Fan W."/>
            <person name="Lucas W.J."/>
            <person name="Wang X."/>
            <person name="Xie B."/>
            <person name="Ni P."/>
            <person name="Ren Y."/>
            <person name="Zhu H."/>
            <person name="Li J."/>
            <person name="Lin K."/>
            <person name="Jin W."/>
            <person name="Fei Z."/>
            <person name="Li G."/>
            <person name="Staub J."/>
            <person name="Kilian A."/>
            <person name="van der Vossen E.A."/>
            <person name="Wu Y."/>
            <person name="Guo J."/>
            <person name="He J."/>
            <person name="Jia Z."/>
            <person name="Ren Y."/>
            <person name="Tian G."/>
            <person name="Lu Y."/>
            <person name="Ruan J."/>
            <person name="Qian W."/>
            <person name="Wang M."/>
            <person name="Huang Q."/>
            <person name="Li B."/>
            <person name="Xuan Z."/>
            <person name="Cao J."/>
            <person name="Asan"/>
            <person name="Wu Z."/>
            <person name="Zhang J."/>
            <person name="Cai Q."/>
            <person name="Bai Y."/>
            <person name="Zhao B."/>
            <person name="Han Y."/>
            <person name="Li Y."/>
            <person name="Li X."/>
            <person name="Wang S."/>
            <person name="Shi Q."/>
            <person name="Liu S."/>
            <person name="Cho W.K."/>
            <person name="Kim J.Y."/>
            <person name="Xu Y."/>
            <person name="Heller-Uszynska K."/>
            <person name="Miao H."/>
            <person name="Cheng Z."/>
            <person name="Zhang S."/>
            <person name="Wu J."/>
            <person name="Yang Y."/>
            <person name="Kang H."/>
            <person name="Li M."/>
            <person name="Liang H."/>
            <person name="Ren X."/>
            <person name="Shi Z."/>
            <person name="Wen M."/>
            <person name="Jian M."/>
            <person name="Yang H."/>
            <person name="Zhang G."/>
            <person name="Yang Z."/>
            <person name="Chen R."/>
            <person name="Liu S."/>
            <person name="Li J."/>
            <person name="Ma L."/>
            <person name="Liu H."/>
            <person name="Zhou Y."/>
            <person name="Zhao J."/>
            <person name="Fang X."/>
            <person name="Li G."/>
            <person name="Fang L."/>
            <person name="Li Y."/>
            <person name="Liu D."/>
            <person name="Zheng H."/>
            <person name="Zhang Y."/>
            <person name="Qin N."/>
            <person name="Li Z."/>
            <person name="Yang G."/>
            <person name="Yang S."/>
            <person name="Bolund L."/>
            <person name="Kristiansen K."/>
            <person name="Zheng H."/>
            <person name="Li S."/>
            <person name="Zhang X."/>
            <person name="Yang H."/>
            <person name="Wang J."/>
            <person name="Sun R."/>
            <person name="Zhang B."/>
            <person name="Jiang S."/>
            <person name="Wang J."/>
            <person name="Du Y."/>
            <person name="Li S."/>
        </authorList>
    </citation>
    <scope>NUCLEOTIDE SEQUENCE [LARGE SCALE GENOMIC DNA]</scope>
    <source>
        <strain evidence="3">cv. 9930</strain>
    </source>
</reference>
<keyword evidence="1" id="KW-0812">Transmembrane</keyword>
<reference evidence="2 3" key="4">
    <citation type="journal article" date="2011" name="BMC Genomics">
        <title>RNA-Seq improves annotation of protein-coding genes in the cucumber genome.</title>
        <authorList>
            <person name="Li Z."/>
            <person name="Zhang Z."/>
            <person name="Yan P."/>
            <person name="Huang S."/>
            <person name="Fei Z."/>
            <person name="Lin K."/>
        </authorList>
    </citation>
    <scope>NUCLEOTIDE SEQUENCE [LARGE SCALE GENOMIC DNA]</scope>
    <source>
        <strain evidence="3">cv. 9930</strain>
    </source>
</reference>
<gene>
    <name evidence="2" type="ORF">Csa_2G427320</name>
</gene>
<sequence>MELVNNITEEDHLALASHRASLLFLNNKNFIEILAKDLRVIQRPFQNPKQFPSFLLVLFGWITIHPAKSPSLRRYPSRNHGVIGYAFLLFFLCVAVLGFMLYVMVHLFNLIMINT</sequence>
<dbReference type="EMBL" id="CM002923">
    <property type="protein sequence ID" value="KGN63307.1"/>
    <property type="molecule type" value="Genomic_DNA"/>
</dbReference>
<dbReference type="AlphaFoldDB" id="A0A0A0LR66"/>
<proteinExistence type="predicted"/>
<dbReference type="Proteomes" id="UP000029981">
    <property type="component" value="Chromosome 2"/>
</dbReference>
<evidence type="ECO:0000313" key="2">
    <source>
        <dbReference type="EMBL" id="KGN63307.1"/>
    </source>
</evidence>
<accession>A0A0A0LR66</accession>
<organism evidence="2 3">
    <name type="scientific">Cucumis sativus</name>
    <name type="common">Cucumber</name>
    <dbReference type="NCBI Taxonomy" id="3659"/>
    <lineage>
        <taxon>Eukaryota</taxon>
        <taxon>Viridiplantae</taxon>
        <taxon>Streptophyta</taxon>
        <taxon>Embryophyta</taxon>
        <taxon>Tracheophyta</taxon>
        <taxon>Spermatophyta</taxon>
        <taxon>Magnoliopsida</taxon>
        <taxon>eudicotyledons</taxon>
        <taxon>Gunneridae</taxon>
        <taxon>Pentapetalae</taxon>
        <taxon>rosids</taxon>
        <taxon>fabids</taxon>
        <taxon>Cucurbitales</taxon>
        <taxon>Cucurbitaceae</taxon>
        <taxon>Benincaseae</taxon>
        <taxon>Cucumis</taxon>
    </lineage>
</organism>
<keyword evidence="1" id="KW-0472">Membrane</keyword>
<reference evidence="2 3" key="2">
    <citation type="journal article" date="2009" name="PLoS ONE">
        <title>An integrated genetic and cytogenetic map of the cucumber genome.</title>
        <authorList>
            <person name="Ren Y."/>
            <person name="Zhang Z."/>
            <person name="Liu J."/>
            <person name="Staub J.E."/>
            <person name="Han Y."/>
            <person name="Cheng Z."/>
            <person name="Li X."/>
            <person name="Lu J."/>
            <person name="Miao H."/>
            <person name="Kang H."/>
            <person name="Xie B."/>
            <person name="Gu X."/>
            <person name="Wang X."/>
            <person name="Du Y."/>
            <person name="Jin W."/>
            <person name="Huang S."/>
        </authorList>
    </citation>
    <scope>NUCLEOTIDE SEQUENCE [LARGE SCALE GENOMIC DNA]</scope>
    <source>
        <strain evidence="3">cv. 9930</strain>
    </source>
</reference>
<feature type="transmembrane region" description="Helical" evidence="1">
    <location>
        <begin position="82"/>
        <end position="105"/>
    </location>
</feature>